<sequence length="285" mass="30507">MAKPAARIGDMHTCPKVTPGTGVPHVGGVIIGPGCGTVLIEGLPAATVGDVCACVGEADKVVTGSSSVYIGGMPTARMNDLCAHGGNVSSGSSSVIIGGGCLGIFPPEDTYGNKKKFVEPSIKHKIRLINQAIADTIRVLEHKIKLLSEGDNQTMECLTKWFGQNDDNTRKEILARIKRALEASKTLTAGNFDEIIDEKDRREICATAYPDDYKYRFKIGTVFWKATATGKDSKSSTIIHELSHFANIGGTQDVMYGENGCFLLAKQNPDGALKNATSFEYFVTT</sequence>
<dbReference type="InterPro" id="IPR008727">
    <property type="entry name" value="PAAR_motif"/>
</dbReference>
<dbReference type="Pfam" id="PF05488">
    <property type="entry name" value="PAAR_motif"/>
    <property type="match status" value="1"/>
</dbReference>
<dbReference type="SMART" id="SM01351">
    <property type="entry name" value="Aspzincin_M35"/>
    <property type="match status" value="1"/>
</dbReference>
<keyword evidence="3" id="KW-1185">Reference proteome</keyword>
<dbReference type="InterPro" id="IPR029463">
    <property type="entry name" value="Lys_MEP"/>
</dbReference>
<dbReference type="CDD" id="cd14738">
    <property type="entry name" value="PAAR_2"/>
    <property type="match status" value="1"/>
</dbReference>
<proteinExistence type="predicted"/>
<dbReference type="AlphaFoldDB" id="A0A1V9F573"/>
<dbReference type="RefSeq" id="WP_081169439.1">
    <property type="nucleotide sequence ID" value="NZ_LWBP01000210.1"/>
</dbReference>
<dbReference type="Gene3D" id="2.60.200.60">
    <property type="match status" value="2"/>
</dbReference>
<dbReference type="Gene3D" id="3.40.390.10">
    <property type="entry name" value="Collagenase (Catalytic Domain)"/>
    <property type="match status" value="1"/>
</dbReference>
<evidence type="ECO:0000259" key="1">
    <source>
        <dbReference type="SMART" id="SM01351"/>
    </source>
</evidence>
<dbReference type="OrthoDB" id="9807902at2"/>
<evidence type="ECO:0000313" key="2">
    <source>
        <dbReference type="EMBL" id="OQP53560.1"/>
    </source>
</evidence>
<accession>A0A1V9F573</accession>
<name>A0A1V9F573_9BACT</name>
<feature type="domain" description="Lysine-specific metallo-endopeptidase" evidence="1">
    <location>
        <begin position="145"/>
        <end position="284"/>
    </location>
</feature>
<dbReference type="GO" id="GO:0004222">
    <property type="term" value="F:metalloendopeptidase activity"/>
    <property type="evidence" value="ECO:0007669"/>
    <property type="project" value="InterPro"/>
</dbReference>
<dbReference type="EMBL" id="LWBP01000210">
    <property type="protein sequence ID" value="OQP53560.1"/>
    <property type="molecule type" value="Genomic_DNA"/>
</dbReference>
<dbReference type="InterPro" id="IPR024079">
    <property type="entry name" value="MetalloPept_cat_dom_sf"/>
</dbReference>
<reference evidence="3" key="1">
    <citation type="submission" date="2016-04" db="EMBL/GenBank/DDBJ databases">
        <authorList>
            <person name="Chen L."/>
            <person name="Zhuang W."/>
            <person name="Wang G."/>
        </authorList>
    </citation>
    <scope>NUCLEOTIDE SEQUENCE [LARGE SCALE GENOMIC DNA]</scope>
    <source>
        <strain evidence="3">208</strain>
    </source>
</reference>
<dbReference type="SUPFAM" id="SSF55486">
    <property type="entry name" value="Metalloproteases ('zincins'), catalytic domain"/>
    <property type="match status" value="1"/>
</dbReference>
<organism evidence="2 3">
    <name type="scientific">Niastella populi</name>
    <dbReference type="NCBI Taxonomy" id="550983"/>
    <lineage>
        <taxon>Bacteria</taxon>
        <taxon>Pseudomonadati</taxon>
        <taxon>Bacteroidota</taxon>
        <taxon>Chitinophagia</taxon>
        <taxon>Chitinophagales</taxon>
        <taxon>Chitinophagaceae</taxon>
        <taxon>Niastella</taxon>
    </lineage>
</organism>
<dbReference type="STRING" id="550983.A4R26_06170"/>
<evidence type="ECO:0000313" key="3">
    <source>
        <dbReference type="Proteomes" id="UP000192276"/>
    </source>
</evidence>
<comment type="caution">
    <text evidence="2">The sequence shown here is derived from an EMBL/GenBank/DDBJ whole genome shotgun (WGS) entry which is preliminary data.</text>
</comment>
<gene>
    <name evidence="2" type="ORF">A4R26_06170</name>
</gene>
<dbReference type="Proteomes" id="UP000192276">
    <property type="component" value="Unassembled WGS sequence"/>
</dbReference>
<dbReference type="Pfam" id="PF14521">
    <property type="entry name" value="Aspzincin_M35"/>
    <property type="match status" value="1"/>
</dbReference>
<protein>
    <recommendedName>
        <fullName evidence="1">Lysine-specific metallo-endopeptidase domain-containing protein</fullName>
    </recommendedName>
</protein>